<evidence type="ECO:0000259" key="2">
    <source>
        <dbReference type="PROSITE" id="PS50172"/>
    </source>
</evidence>
<dbReference type="InterPro" id="IPR036420">
    <property type="entry name" value="BRCT_dom_sf"/>
</dbReference>
<dbReference type="PROSITE" id="PS50172">
    <property type="entry name" value="BRCT"/>
    <property type="match status" value="1"/>
</dbReference>
<sequence length="306" mass="33498">MNRKRALSPQNHKIFDSWNSASTGHQRAQSGYAGSSGWRDTRSLKLERQFNGGDCLREKDHAPAARSRAFDGTCGSDSDSEDKKMTSVNGHEEWRWVSDAEAMRSQIQVRDIRHFMGVGKRKASDEIGKGDKKLKVEAGDEQSAKPKSSEIIPSTRSNSTTDEPRSIPLSNLESAPNIKIFAGMTVFINGSTLPLISDHKLKQLLVKYGAKISIYMARKTVSHVIIGQSNTDKVTENGLGAGGGLSARKLQQEIARGGWKGVKIVSVDWALESIKAGKRLAEFRFAVLNVAQKGQQSISGLFARQG</sequence>
<reference evidence="3" key="2">
    <citation type="submission" date="2023-01" db="EMBL/GenBank/DDBJ databases">
        <authorList>
            <person name="Petersen C."/>
        </authorList>
    </citation>
    <scope>NUCLEOTIDE SEQUENCE</scope>
    <source>
        <strain evidence="3">IBT 17514</strain>
    </source>
</reference>
<comment type="caution">
    <text evidence="3">The sequence shown here is derived from an EMBL/GenBank/DDBJ whole genome shotgun (WGS) entry which is preliminary data.</text>
</comment>
<dbReference type="SMART" id="SM00292">
    <property type="entry name" value="BRCT"/>
    <property type="match status" value="1"/>
</dbReference>
<dbReference type="GO" id="GO:0042276">
    <property type="term" value="P:error-prone translesion synthesis"/>
    <property type="evidence" value="ECO:0007669"/>
    <property type="project" value="TreeGrafter"/>
</dbReference>
<feature type="region of interest" description="Disordered" evidence="1">
    <location>
        <begin position="54"/>
        <end position="90"/>
    </location>
</feature>
<reference evidence="3" key="1">
    <citation type="journal article" date="2023" name="IMA Fungus">
        <title>Comparative genomic study of the Penicillium genus elucidates a diverse pangenome and 15 lateral gene transfer events.</title>
        <authorList>
            <person name="Petersen C."/>
            <person name="Sorensen T."/>
            <person name="Nielsen M.R."/>
            <person name="Sondergaard T.E."/>
            <person name="Sorensen J.L."/>
            <person name="Fitzpatrick D.A."/>
            <person name="Frisvad J.C."/>
            <person name="Nielsen K.L."/>
        </authorList>
    </citation>
    <scope>NUCLEOTIDE SEQUENCE</scope>
    <source>
        <strain evidence="3">IBT 17514</strain>
    </source>
</reference>
<feature type="region of interest" description="Disordered" evidence="1">
    <location>
        <begin position="120"/>
        <end position="170"/>
    </location>
</feature>
<feature type="domain" description="BRCT" evidence="2">
    <location>
        <begin position="176"/>
        <end position="287"/>
    </location>
</feature>
<dbReference type="GO" id="GO:0070987">
    <property type="term" value="P:error-free translesion synthesis"/>
    <property type="evidence" value="ECO:0007669"/>
    <property type="project" value="TreeGrafter"/>
</dbReference>
<feature type="compositionally biased region" description="Basic and acidic residues" evidence="1">
    <location>
        <begin position="122"/>
        <end position="148"/>
    </location>
</feature>
<dbReference type="Proteomes" id="UP001215712">
    <property type="component" value="Unassembled WGS sequence"/>
</dbReference>
<dbReference type="Pfam" id="PF16589">
    <property type="entry name" value="BRCT_2"/>
    <property type="match status" value="1"/>
</dbReference>
<name>A0AAD6MYQ8_9EURO</name>
<dbReference type="GO" id="GO:0005634">
    <property type="term" value="C:nucleus"/>
    <property type="evidence" value="ECO:0007669"/>
    <property type="project" value="TreeGrafter"/>
</dbReference>
<feature type="region of interest" description="Disordered" evidence="1">
    <location>
        <begin position="1"/>
        <end position="38"/>
    </location>
</feature>
<proteinExistence type="predicted"/>
<keyword evidence="4" id="KW-1185">Reference proteome</keyword>
<dbReference type="PANTHER" id="PTHR45990">
    <property type="entry name" value="DNA REPAIR PROTEIN REV1"/>
    <property type="match status" value="1"/>
</dbReference>
<dbReference type="AlphaFoldDB" id="A0AAD6MYQ8"/>
<accession>A0AAD6MYQ8</accession>
<gene>
    <name evidence="3" type="ORF">N7493_002191</name>
</gene>
<dbReference type="Gene3D" id="3.40.50.10190">
    <property type="entry name" value="BRCT domain"/>
    <property type="match status" value="1"/>
</dbReference>
<feature type="compositionally biased region" description="Basic and acidic residues" evidence="1">
    <location>
        <begin position="81"/>
        <end position="90"/>
    </location>
</feature>
<dbReference type="InterPro" id="IPR001357">
    <property type="entry name" value="BRCT_dom"/>
</dbReference>
<evidence type="ECO:0000313" key="3">
    <source>
        <dbReference type="EMBL" id="KAJ5733405.1"/>
    </source>
</evidence>
<organism evidence="3 4">
    <name type="scientific">Penicillium malachiteum</name>
    <dbReference type="NCBI Taxonomy" id="1324776"/>
    <lineage>
        <taxon>Eukaryota</taxon>
        <taxon>Fungi</taxon>
        <taxon>Dikarya</taxon>
        <taxon>Ascomycota</taxon>
        <taxon>Pezizomycotina</taxon>
        <taxon>Eurotiomycetes</taxon>
        <taxon>Eurotiomycetidae</taxon>
        <taxon>Eurotiales</taxon>
        <taxon>Aspergillaceae</taxon>
        <taxon>Penicillium</taxon>
    </lineage>
</organism>
<feature type="compositionally biased region" description="Polar residues" evidence="1">
    <location>
        <begin position="151"/>
        <end position="161"/>
    </location>
</feature>
<dbReference type="EMBL" id="JAQJAN010000003">
    <property type="protein sequence ID" value="KAJ5733405.1"/>
    <property type="molecule type" value="Genomic_DNA"/>
</dbReference>
<evidence type="ECO:0000313" key="4">
    <source>
        <dbReference type="Proteomes" id="UP001215712"/>
    </source>
</evidence>
<dbReference type="GO" id="GO:0003887">
    <property type="term" value="F:DNA-directed DNA polymerase activity"/>
    <property type="evidence" value="ECO:0007669"/>
    <property type="project" value="TreeGrafter"/>
</dbReference>
<dbReference type="PANTHER" id="PTHR45990:SF1">
    <property type="entry name" value="DNA REPAIR PROTEIN REV1"/>
    <property type="match status" value="1"/>
</dbReference>
<dbReference type="SUPFAM" id="SSF52113">
    <property type="entry name" value="BRCT domain"/>
    <property type="match status" value="1"/>
</dbReference>
<dbReference type="GO" id="GO:0017125">
    <property type="term" value="F:deoxycytidyl transferase activity"/>
    <property type="evidence" value="ECO:0007669"/>
    <property type="project" value="TreeGrafter"/>
</dbReference>
<feature type="compositionally biased region" description="Polar residues" evidence="1">
    <location>
        <begin position="17"/>
        <end position="33"/>
    </location>
</feature>
<protein>
    <recommendedName>
        <fullName evidence="2">BRCT domain-containing protein</fullName>
    </recommendedName>
</protein>
<evidence type="ECO:0000256" key="1">
    <source>
        <dbReference type="SAM" id="MobiDB-lite"/>
    </source>
</evidence>